<dbReference type="Pfam" id="PF08666">
    <property type="entry name" value="SAF"/>
    <property type="match status" value="1"/>
</dbReference>
<dbReference type="EMBL" id="JXII01000006">
    <property type="protein sequence ID" value="KIH70626.1"/>
    <property type="molecule type" value="Genomic_DNA"/>
</dbReference>
<evidence type="ECO:0000256" key="1">
    <source>
        <dbReference type="SAM" id="MobiDB-lite"/>
    </source>
</evidence>
<evidence type="ECO:0000313" key="4">
    <source>
        <dbReference type="EMBL" id="KIH70626.1"/>
    </source>
</evidence>
<dbReference type="InterPro" id="IPR003646">
    <property type="entry name" value="SH3-like_bac-type"/>
</dbReference>
<organism evidence="4 6">
    <name type="scientific">Salinicoccus roseus</name>
    <dbReference type="NCBI Taxonomy" id="45670"/>
    <lineage>
        <taxon>Bacteria</taxon>
        <taxon>Bacillati</taxon>
        <taxon>Bacillota</taxon>
        <taxon>Bacilli</taxon>
        <taxon>Bacillales</taxon>
        <taxon>Staphylococcaceae</taxon>
        <taxon>Salinicoccus</taxon>
    </lineage>
</organism>
<dbReference type="SMART" id="SM00858">
    <property type="entry name" value="SAF"/>
    <property type="match status" value="1"/>
</dbReference>
<evidence type="ECO:0000313" key="7">
    <source>
        <dbReference type="Proteomes" id="UP000527860"/>
    </source>
</evidence>
<feature type="domain" description="SAF" evidence="3">
    <location>
        <begin position="39"/>
        <end position="101"/>
    </location>
</feature>
<reference evidence="5" key="3">
    <citation type="submission" date="2022-12" db="EMBL/GenBank/DDBJ databases">
        <title>Genome analysis and biological profiling of marine Salinicoccus roseus MOSEL-ME25.</title>
        <authorList>
            <person name="Mirza F.T."/>
            <person name="Xie Y."/>
            <person name="Shinwari Z.K."/>
        </authorList>
    </citation>
    <scope>NUCLEOTIDE SEQUENCE</scope>
    <source>
        <strain evidence="5">MOSEL-ME25</strain>
    </source>
</reference>
<feature type="region of interest" description="Disordered" evidence="1">
    <location>
        <begin position="222"/>
        <end position="259"/>
    </location>
</feature>
<dbReference type="AlphaFoldDB" id="A0A0C2HM35"/>
<feature type="domain" description="SH3b" evidence="2">
    <location>
        <begin position="258"/>
        <end position="326"/>
    </location>
</feature>
<dbReference type="GeneID" id="77845480"/>
<comment type="caution">
    <text evidence="4">The sequence shown here is derived from an EMBL/GenBank/DDBJ whole genome shotgun (WGS) entry which is preliminary data.</text>
</comment>
<name>A0A0C2HM35_9STAP</name>
<evidence type="ECO:0000259" key="2">
    <source>
        <dbReference type="SMART" id="SM00287"/>
    </source>
</evidence>
<reference evidence="5" key="2">
    <citation type="submission" date="2020-04" db="EMBL/GenBank/DDBJ databases">
        <authorList>
            <person name="Tanveer F."/>
            <person name="Xie Y."/>
            <person name="Shinwari Z.K."/>
        </authorList>
    </citation>
    <scope>NUCLEOTIDE SEQUENCE</scope>
    <source>
        <strain evidence="5">MOSEL-ME25</strain>
    </source>
</reference>
<dbReference type="OrthoDB" id="1757906at2"/>
<dbReference type="CDD" id="cd11614">
    <property type="entry name" value="SAF_CpaB_FlgA_like"/>
    <property type="match status" value="1"/>
</dbReference>
<accession>A0A0C2HM35</accession>
<sequence>MKPKKILMLAILSGLLTTGAFYIFMQQTGAAETEEPAVIQVVAAAGDIGESTQLTEENLQVIEMQESEVHPSAVRNKDMAIGDYTATPLVAGEVLLEHHVEKKGEADILSKKVAYGYRAVSFEVDEFQSQPVSSLVQPNDRVDIVHVAESAEILFENVKVLAVNQRMKEPGEGEGNEQYLTVTVEMKQADAVEVVDANYPGPLHLLLISRLKENGEVMDMEVGSAEEGADKAEASEMEVEETESVEEPPAEEESDAGSPDVIVLPERAHVRNGPSLDDEVLTVVDAGDTLITKNEQETDADGRVWMHVETKSGQQGWISSRIIKMEEE</sequence>
<gene>
    <name evidence="5" type="primary">cpaB</name>
    <name evidence="5" type="ORF">F7P68_0009300</name>
    <name evidence="4" type="ORF">SN16_07925</name>
</gene>
<dbReference type="InterPro" id="IPR031571">
    <property type="entry name" value="RcpC_dom"/>
</dbReference>
<dbReference type="InterPro" id="IPR017592">
    <property type="entry name" value="Pilus_assmbl_Flp-typ_CpaB"/>
</dbReference>
<dbReference type="Pfam" id="PF16976">
    <property type="entry name" value="RcpC"/>
    <property type="match status" value="1"/>
</dbReference>
<dbReference type="InterPro" id="IPR013974">
    <property type="entry name" value="SAF"/>
</dbReference>
<reference evidence="4 6" key="1">
    <citation type="submission" date="2015-01" db="EMBL/GenBank/DDBJ databases">
        <title>Genome sequences of high lactate-tolerant strain Salinicoccus roseus W12 with industrial interest.</title>
        <authorList>
            <person name="Wang H."/>
            <person name="Yu B."/>
        </authorList>
    </citation>
    <scope>NUCLEOTIDE SEQUENCE [LARGE SCALE GENOMIC DNA]</scope>
    <source>
        <strain evidence="4 6">W12</strain>
    </source>
</reference>
<keyword evidence="7" id="KW-1185">Reference proteome</keyword>
<dbReference type="Proteomes" id="UP000527860">
    <property type="component" value="Unassembled WGS sequence"/>
</dbReference>
<dbReference type="Proteomes" id="UP000031546">
    <property type="component" value="Unassembled WGS sequence"/>
</dbReference>
<dbReference type="NCBIfam" id="TIGR03177">
    <property type="entry name" value="pilus_cpaB"/>
    <property type="match status" value="1"/>
</dbReference>
<dbReference type="Gene3D" id="2.30.30.40">
    <property type="entry name" value="SH3 Domains"/>
    <property type="match status" value="1"/>
</dbReference>
<evidence type="ECO:0000313" key="6">
    <source>
        <dbReference type="Proteomes" id="UP000031546"/>
    </source>
</evidence>
<proteinExistence type="predicted"/>
<evidence type="ECO:0000313" key="5">
    <source>
        <dbReference type="EMBL" id="MDB0580727.1"/>
    </source>
</evidence>
<dbReference type="Pfam" id="PF08239">
    <property type="entry name" value="SH3_3"/>
    <property type="match status" value="1"/>
</dbReference>
<dbReference type="RefSeq" id="WP_040106084.1">
    <property type="nucleotide sequence ID" value="NZ_JABEVU030000001.1"/>
</dbReference>
<evidence type="ECO:0000259" key="3">
    <source>
        <dbReference type="SMART" id="SM00858"/>
    </source>
</evidence>
<dbReference type="SMART" id="SM00287">
    <property type="entry name" value="SH3b"/>
    <property type="match status" value="1"/>
</dbReference>
<dbReference type="EMBL" id="JABEVU030000001">
    <property type="protein sequence ID" value="MDB0580727.1"/>
    <property type="molecule type" value="Genomic_DNA"/>
</dbReference>
<feature type="compositionally biased region" description="Acidic residues" evidence="1">
    <location>
        <begin position="235"/>
        <end position="255"/>
    </location>
</feature>
<protein>
    <submittedName>
        <fullName evidence="5">Flp pilus assembly protein CpaB</fullName>
    </submittedName>
</protein>
<dbReference type="STRING" id="45670.SN16_07925"/>